<evidence type="ECO:0000256" key="8">
    <source>
        <dbReference type="ARBA" id="ARBA00023935"/>
    </source>
</evidence>
<evidence type="ECO:0000256" key="1">
    <source>
        <dbReference type="ARBA" id="ARBA00004127"/>
    </source>
</evidence>
<name>A0A087BNP2_9BIFI</name>
<comment type="pathway">
    <text evidence="2 12">Phospholipid metabolism; phosphatidylinositol phosphate biosynthesis.</text>
</comment>
<feature type="transmembrane region" description="Helical" evidence="12">
    <location>
        <begin position="92"/>
        <end position="113"/>
    </location>
</feature>
<evidence type="ECO:0000256" key="2">
    <source>
        <dbReference type="ARBA" id="ARBA00004805"/>
    </source>
</evidence>
<comment type="similarity">
    <text evidence="3 12">Belongs to the CDP-alcohol phosphatidyltransferase class-I family.</text>
</comment>
<evidence type="ECO:0000256" key="11">
    <source>
        <dbReference type="ARBA" id="ARBA00048865"/>
    </source>
</evidence>
<dbReference type="GO" id="GO:0005886">
    <property type="term" value="C:plasma membrane"/>
    <property type="evidence" value="ECO:0007669"/>
    <property type="project" value="UniProtKB-SubCell"/>
</dbReference>
<feature type="binding site" evidence="12">
    <location>
        <position position="65"/>
    </location>
    <ligand>
        <name>Mg(2+)</name>
        <dbReference type="ChEBI" id="CHEBI:18420"/>
        <label>1</label>
    </ligand>
</feature>
<organism evidence="13 14">
    <name type="scientific">Bifidobacterium minimum</name>
    <dbReference type="NCBI Taxonomy" id="1693"/>
    <lineage>
        <taxon>Bacteria</taxon>
        <taxon>Bacillati</taxon>
        <taxon>Actinomycetota</taxon>
        <taxon>Actinomycetes</taxon>
        <taxon>Bifidobacteriales</taxon>
        <taxon>Bifidobacteriaceae</taxon>
        <taxon>Bifidobacterium</taxon>
    </lineage>
</organism>
<dbReference type="Pfam" id="PF01066">
    <property type="entry name" value="CDP-OH_P_transf"/>
    <property type="match status" value="1"/>
</dbReference>
<evidence type="ECO:0000256" key="9">
    <source>
        <dbReference type="ARBA" id="ARBA00024082"/>
    </source>
</evidence>
<sequence length="228" mass="23526">MLERLRGPFKRLIAPVARAMVAMGLSADAVTIIGAVGTIIAAIATGVSGWLFTGALVMTVLVIFDSLDGSVAAMTTGGTAFGAFLDSTLDRIADWAVLAGVVVYFLIHTPWSASPATPPMTTSDVMGWIGLLAALYSIMTSFVTSYARARAEAVGCEAKSGVATRSDRLTIILVGMGIAGLSGQDIILSLAMVVLAILGTITVIQRVGEVRSQLPPRDDGTTPNALVG</sequence>
<feature type="binding site" evidence="12">
    <location>
        <position position="69"/>
    </location>
    <ligand>
        <name>a CDP-1,2-diacyl-sn-glycerol</name>
        <dbReference type="ChEBI" id="CHEBI:58332"/>
    </ligand>
</feature>
<dbReference type="GO" id="GO:0012505">
    <property type="term" value="C:endomembrane system"/>
    <property type="evidence" value="ECO:0007669"/>
    <property type="project" value="UniProtKB-SubCell"/>
</dbReference>
<evidence type="ECO:0000256" key="7">
    <source>
        <dbReference type="ARBA" id="ARBA00023136"/>
    </source>
</evidence>
<keyword evidence="5 12" id="KW-0812">Transmembrane</keyword>
<keyword evidence="12" id="KW-0460">Magnesium</keyword>
<feature type="binding site" evidence="12">
    <location>
        <begin position="28"/>
        <end position="31"/>
    </location>
    <ligand>
        <name>a CDP-1,2-diacyl-sn-glycerol</name>
        <dbReference type="ChEBI" id="CHEBI:58332"/>
    </ligand>
</feature>
<keyword evidence="12" id="KW-0594">Phospholipid biosynthesis</keyword>
<dbReference type="EMBL" id="JGZD01000009">
    <property type="protein sequence ID" value="KFI72642.1"/>
    <property type="molecule type" value="Genomic_DNA"/>
</dbReference>
<comment type="cofactor">
    <cofactor evidence="12">
        <name>Mg(2+)</name>
        <dbReference type="ChEBI" id="CHEBI:18420"/>
    </cofactor>
    <text evidence="12">Contains a di-nuclear catalytic Mg(2+) center.</text>
</comment>
<keyword evidence="12" id="KW-1003">Cell membrane</keyword>
<feature type="transmembrane region" description="Helical" evidence="12">
    <location>
        <begin position="50"/>
        <end position="71"/>
    </location>
</feature>
<feature type="transmembrane region" description="Helical" evidence="12">
    <location>
        <begin position="125"/>
        <end position="147"/>
    </location>
</feature>
<feature type="transmembrane region" description="Helical" evidence="12">
    <location>
        <begin position="190"/>
        <end position="208"/>
    </location>
</feature>
<evidence type="ECO:0000256" key="5">
    <source>
        <dbReference type="ARBA" id="ARBA00022692"/>
    </source>
</evidence>
<feature type="binding site" evidence="12">
    <location>
        <position position="86"/>
    </location>
    <ligand>
        <name>Mg(2+)</name>
        <dbReference type="ChEBI" id="CHEBI:18420"/>
        <label>2</label>
    </ligand>
</feature>
<dbReference type="STRING" id="1693.BMIN_0540"/>
<dbReference type="InterPro" id="IPR000462">
    <property type="entry name" value="CDP-OH_P_trans"/>
</dbReference>
<keyword evidence="12" id="KW-1208">Phospholipid metabolism</keyword>
<feature type="binding site" evidence="12">
    <location>
        <position position="90"/>
    </location>
    <ligand>
        <name>Mg(2+)</name>
        <dbReference type="ChEBI" id="CHEBI:18420"/>
        <label>2</label>
    </ligand>
</feature>
<feature type="binding site" evidence="12">
    <location>
        <position position="68"/>
    </location>
    <ligand>
        <name>Mg(2+)</name>
        <dbReference type="ChEBI" id="CHEBI:18420"/>
        <label>1</label>
    </ligand>
</feature>
<accession>A0A087BNP2</accession>
<reference evidence="13 14" key="1">
    <citation type="submission" date="2014-03" db="EMBL/GenBank/DDBJ databases">
        <title>Genomics of Bifidobacteria.</title>
        <authorList>
            <person name="Ventura M."/>
            <person name="Milani C."/>
            <person name="Lugli G.A."/>
        </authorList>
    </citation>
    <scope>NUCLEOTIDE SEQUENCE [LARGE SCALE GENOMIC DNA]</scope>
    <source>
        <strain evidence="13 14">LMG 11592</strain>
    </source>
</reference>
<keyword evidence="12 13" id="KW-0808">Transferase</keyword>
<comment type="caution">
    <text evidence="13">The sequence shown here is derived from an EMBL/GenBank/DDBJ whole genome shotgun (WGS) entry which is preliminary data.</text>
</comment>
<evidence type="ECO:0000256" key="12">
    <source>
        <dbReference type="HAMAP-Rule" id="MF_02241"/>
    </source>
</evidence>
<comment type="catalytic activity">
    <reaction evidence="11 12">
        <text>a CDP-1,2-diacyl-sn-glycerol + 1D-myo-inositol 3-phosphate = a 1,2-diacyl-sn-glycero-3-phospho-(1D-myo-inositol-3-phosphate) + CMP + H(+)</text>
        <dbReference type="Rhea" id="RHEA:60504"/>
        <dbReference type="ChEBI" id="CHEBI:15378"/>
        <dbReference type="ChEBI" id="CHEBI:58088"/>
        <dbReference type="ChEBI" id="CHEBI:58332"/>
        <dbReference type="ChEBI" id="CHEBI:58401"/>
        <dbReference type="ChEBI" id="CHEBI:60377"/>
    </reaction>
</comment>
<dbReference type="AlphaFoldDB" id="A0A087BNP2"/>
<dbReference type="eggNOG" id="COG0558">
    <property type="taxonomic scope" value="Bacteria"/>
</dbReference>
<dbReference type="EC" id="2.7.8.-" evidence="12"/>
<dbReference type="InterPro" id="IPR043130">
    <property type="entry name" value="CDP-OH_PTrfase_TM_dom"/>
</dbReference>
<keyword evidence="12" id="KW-0443">Lipid metabolism</keyword>
<keyword evidence="12" id="KW-0479">Metal-binding</keyword>
<feature type="binding site" evidence="12">
    <location>
        <position position="65"/>
    </location>
    <ligand>
        <name>Mg(2+)</name>
        <dbReference type="ChEBI" id="CHEBI:18420"/>
        <label>2</label>
    </ligand>
</feature>
<evidence type="ECO:0000256" key="10">
    <source>
        <dbReference type="ARBA" id="ARBA00033137"/>
    </source>
</evidence>
<dbReference type="NCBIfam" id="NF045883">
    <property type="entry name" value="PIPSynth"/>
    <property type="match status" value="1"/>
</dbReference>
<dbReference type="Gene3D" id="1.20.120.1760">
    <property type="match status" value="1"/>
</dbReference>
<comment type="catalytic activity">
    <reaction evidence="8 12">
        <text>1,2-di-(9Z-octadecenoyl)-sn-glycero-3-cytidine-5'-diphosphate + 1D-myo-inositol 3-phosphate = 1,2-di-(9Z-octadecenoyl)-sn-glycero-3-phospho-(1D-myo-inositol-3-phosphate) + CMP + H(+)</text>
        <dbReference type="Rhea" id="RHEA:61216"/>
        <dbReference type="ChEBI" id="CHEBI:15378"/>
        <dbReference type="ChEBI" id="CHEBI:58401"/>
        <dbReference type="ChEBI" id="CHEBI:60377"/>
        <dbReference type="ChEBI" id="CHEBI:85356"/>
        <dbReference type="ChEBI" id="CHEBI:144472"/>
    </reaction>
</comment>
<proteinExistence type="inferred from homology"/>
<evidence type="ECO:0000256" key="6">
    <source>
        <dbReference type="ARBA" id="ARBA00022989"/>
    </source>
</evidence>
<keyword evidence="7 12" id="KW-0472">Membrane</keyword>
<evidence type="ECO:0000256" key="3">
    <source>
        <dbReference type="ARBA" id="ARBA00010441"/>
    </source>
</evidence>
<dbReference type="RefSeq" id="WP_022860663.1">
    <property type="nucleotide sequence ID" value="NZ_JGZD01000009.1"/>
</dbReference>
<dbReference type="Proteomes" id="UP000029014">
    <property type="component" value="Unassembled WGS sequence"/>
</dbReference>
<dbReference type="InterPro" id="IPR044268">
    <property type="entry name" value="PIP_synthase_PgsA1"/>
</dbReference>
<keyword evidence="12" id="KW-0444">Lipid biosynthesis</keyword>
<comment type="subunit">
    <text evidence="4 12">Homodimer.</text>
</comment>
<dbReference type="UniPathway" id="UPA00220"/>
<keyword evidence="14" id="KW-1185">Reference proteome</keyword>
<keyword evidence="6 12" id="KW-1133">Transmembrane helix</keyword>
<feature type="transmembrane region" description="Helical" evidence="12">
    <location>
        <begin position="21"/>
        <end position="44"/>
    </location>
</feature>
<dbReference type="GO" id="GO:0008654">
    <property type="term" value="P:phospholipid biosynthetic process"/>
    <property type="evidence" value="ECO:0007669"/>
    <property type="project" value="UniProtKB-UniRule"/>
</dbReference>
<evidence type="ECO:0000313" key="14">
    <source>
        <dbReference type="Proteomes" id="UP000029014"/>
    </source>
</evidence>
<dbReference type="GO" id="GO:0016780">
    <property type="term" value="F:phosphotransferase activity, for other substituted phosphate groups"/>
    <property type="evidence" value="ECO:0007669"/>
    <property type="project" value="UniProtKB-UniRule"/>
</dbReference>
<feature type="binding site" evidence="12">
    <location>
        <position position="86"/>
    </location>
    <ligand>
        <name>Mg(2+)</name>
        <dbReference type="ChEBI" id="CHEBI:18420"/>
        <label>1</label>
    </ligand>
</feature>
<evidence type="ECO:0000256" key="4">
    <source>
        <dbReference type="ARBA" id="ARBA00011738"/>
    </source>
</evidence>
<comment type="function">
    <text evidence="12">Catalyzes the conjugation of the 1'-hydroxyl group of D-myo-inositol-3-phosphate (also named L-myo-inositol-1-phosphate) with a lipid tail of cytidine diphosphate diacylglycerol (CDP-DAG), forming phosphatidylinositol phosphate (PIP) and CMP. PIP is a precursor of phosphatidylinositol (PI) which is an essential lipid required for cell wall formation.</text>
</comment>
<feature type="active site" description="Proton acceptor" evidence="12">
    <location>
        <position position="90"/>
    </location>
</feature>
<dbReference type="GO" id="GO:0000287">
    <property type="term" value="F:magnesium ion binding"/>
    <property type="evidence" value="ECO:0007669"/>
    <property type="project" value="UniProtKB-UniRule"/>
</dbReference>
<evidence type="ECO:0000313" key="13">
    <source>
        <dbReference type="EMBL" id="KFI72642.1"/>
    </source>
</evidence>
<comment type="subcellular location">
    <subcellularLocation>
        <location evidence="12">Cell membrane</location>
        <topology evidence="12">Multi-pass membrane protein</topology>
    </subcellularLocation>
    <subcellularLocation>
        <location evidence="1">Endomembrane system</location>
        <topology evidence="1">Multi-pass membrane protein</topology>
    </subcellularLocation>
</comment>
<feature type="binding site" evidence="12">
    <location>
        <position position="79"/>
    </location>
    <ligand>
        <name>a CDP-1,2-diacyl-sn-glycerol</name>
        <dbReference type="ChEBI" id="CHEBI:58332"/>
    </ligand>
</feature>
<protein>
    <recommendedName>
        <fullName evidence="9 12">Phosphatidylinositol phosphate synthase</fullName>
        <shortName evidence="12">PIP synthase</shortName>
        <ecNumber evidence="12">2.7.8.-</ecNumber>
    </recommendedName>
    <alternativeName>
        <fullName evidence="10 12">CDP-diacylglycerol--D-myo-inositol-3-phosphate 3-phosphatidyltransferase</fullName>
    </alternativeName>
</protein>
<gene>
    <name evidence="13" type="ORF">BMIN_0540</name>
</gene>
<comment type="caution">
    <text evidence="12">Lacks conserved residue(s) required for the propagation of feature annotation.</text>
</comment>
<dbReference type="HAMAP" id="MF_02241">
    <property type="entry name" value="PIP_synthase"/>
    <property type="match status" value="1"/>
</dbReference>